<dbReference type="InterPro" id="IPR044970">
    <property type="entry name" value="CCB2"/>
</dbReference>
<accession>A0A150FVC4</accession>
<dbReference type="AlphaFoldDB" id="A0A150FVC4"/>
<comment type="caution">
    <text evidence="1">The sequence shown here is derived from an EMBL/GenBank/DDBJ whole genome shotgun (WGS) entry which is preliminary data.</text>
</comment>
<gene>
    <name evidence="1" type="ORF">GPECTOR_384g189</name>
</gene>
<dbReference type="STRING" id="33097.A0A150FVC4"/>
<keyword evidence="2" id="KW-1185">Reference proteome</keyword>
<sequence>MLGWLRGGLGDDEIDVAVFRFTLGIPGFDDRLVPRVVGGVIGALLLLNHVLGADPAPEAQLRSEWLGVLLAAVCALVPDIEERLREAMPGRGRAKAAEAVEGATNCFFLEASLPEAAKKELAWSSFSLLKNTNSCGVLLAAGGRVLMARGAMGASVVTPGDAAATLAAMSRDVSSASSASSPLAAVAGGSSPQLWLPERPLGSPGAAGTGLGGLASVPGGAQCLVAQHVAAAGGGPALLVVFSERPRALSERERLWVAAVAEKLAPFV</sequence>
<dbReference type="Pfam" id="PF11152">
    <property type="entry name" value="CCB2_CCB4"/>
    <property type="match status" value="1"/>
</dbReference>
<dbReference type="OrthoDB" id="514937at2759"/>
<dbReference type="GO" id="GO:0010190">
    <property type="term" value="P:cytochrome b6f complex assembly"/>
    <property type="evidence" value="ECO:0007669"/>
    <property type="project" value="InterPro"/>
</dbReference>
<dbReference type="PANTHER" id="PTHR36403:SF1">
    <property type="entry name" value="PROTEIN COFACTOR ASSEMBLY OF COMPLEX C SUBUNIT B CCB2, CHLOROPLASTIC"/>
    <property type="match status" value="1"/>
</dbReference>
<protein>
    <submittedName>
        <fullName evidence="1">Uncharacterized protein</fullName>
    </submittedName>
</protein>
<evidence type="ECO:0000313" key="1">
    <source>
        <dbReference type="EMBL" id="KXZ41573.1"/>
    </source>
</evidence>
<organism evidence="1 2">
    <name type="scientific">Gonium pectorale</name>
    <name type="common">Green alga</name>
    <dbReference type="NCBI Taxonomy" id="33097"/>
    <lineage>
        <taxon>Eukaryota</taxon>
        <taxon>Viridiplantae</taxon>
        <taxon>Chlorophyta</taxon>
        <taxon>core chlorophytes</taxon>
        <taxon>Chlorophyceae</taxon>
        <taxon>CS clade</taxon>
        <taxon>Chlamydomonadales</taxon>
        <taxon>Volvocaceae</taxon>
        <taxon>Gonium</taxon>
    </lineage>
</organism>
<evidence type="ECO:0000313" key="2">
    <source>
        <dbReference type="Proteomes" id="UP000075714"/>
    </source>
</evidence>
<dbReference type="Proteomes" id="UP000075714">
    <property type="component" value="Unassembled WGS sequence"/>
</dbReference>
<dbReference type="PANTHER" id="PTHR36403">
    <property type="entry name" value="PROTEIN COFACTOR ASSEMBLY OF COMPLEX C SUBUNIT B CCB2, CHLOROPLASTIC"/>
    <property type="match status" value="1"/>
</dbReference>
<name>A0A150FVC4_GONPE</name>
<reference evidence="2" key="1">
    <citation type="journal article" date="2016" name="Nat. Commun.">
        <title>The Gonium pectorale genome demonstrates co-option of cell cycle regulation during the evolution of multicellularity.</title>
        <authorList>
            <person name="Hanschen E.R."/>
            <person name="Marriage T.N."/>
            <person name="Ferris P.J."/>
            <person name="Hamaji T."/>
            <person name="Toyoda A."/>
            <person name="Fujiyama A."/>
            <person name="Neme R."/>
            <person name="Noguchi H."/>
            <person name="Minakuchi Y."/>
            <person name="Suzuki M."/>
            <person name="Kawai-Toyooka H."/>
            <person name="Smith D.R."/>
            <person name="Sparks H."/>
            <person name="Anderson J."/>
            <person name="Bakaric R."/>
            <person name="Luria V."/>
            <person name="Karger A."/>
            <person name="Kirschner M.W."/>
            <person name="Durand P.M."/>
            <person name="Michod R.E."/>
            <person name="Nozaki H."/>
            <person name="Olson B.J."/>
        </authorList>
    </citation>
    <scope>NUCLEOTIDE SEQUENCE [LARGE SCALE GENOMIC DNA]</scope>
    <source>
        <strain evidence="2">NIES-2863</strain>
    </source>
</reference>
<dbReference type="EMBL" id="LSYV01000382">
    <property type="protein sequence ID" value="KXZ41573.1"/>
    <property type="molecule type" value="Genomic_DNA"/>
</dbReference>
<proteinExistence type="predicted"/>
<dbReference type="InterPro" id="IPR021325">
    <property type="entry name" value="CCB2/CCB4"/>
</dbReference>